<dbReference type="RefSeq" id="WP_378990673.1">
    <property type="nucleotide sequence ID" value="NZ_JAPPUW010000006.1"/>
</dbReference>
<dbReference type="Proteomes" id="UP001152766">
    <property type="component" value="Unassembled WGS sequence"/>
</dbReference>
<evidence type="ECO:0000313" key="1">
    <source>
        <dbReference type="EMBL" id="MDG0861652.1"/>
    </source>
</evidence>
<organism evidence="1 2">
    <name type="scientific">Pelomonas aquatica</name>
    <dbReference type="NCBI Taxonomy" id="431058"/>
    <lineage>
        <taxon>Bacteria</taxon>
        <taxon>Pseudomonadati</taxon>
        <taxon>Pseudomonadota</taxon>
        <taxon>Betaproteobacteria</taxon>
        <taxon>Burkholderiales</taxon>
        <taxon>Sphaerotilaceae</taxon>
        <taxon>Roseateles</taxon>
    </lineage>
</organism>
<comment type="caution">
    <text evidence="1">The sequence shown here is derived from an EMBL/GenBank/DDBJ whole genome shotgun (WGS) entry which is preliminary data.</text>
</comment>
<dbReference type="InterPro" id="IPR007332">
    <property type="entry name" value="DUF411"/>
</dbReference>
<keyword evidence="2" id="KW-1185">Reference proteome</keyword>
<reference evidence="1" key="1">
    <citation type="submission" date="2019-02" db="EMBL/GenBank/DDBJ databases">
        <title>Draft genome of the type strain Pelomonas aquatica CCUG 52575T.</title>
        <authorList>
            <person name="Gomila M."/>
            <person name="Lalucat J."/>
        </authorList>
    </citation>
    <scope>NUCLEOTIDE SEQUENCE</scope>
    <source>
        <strain evidence="1">CCUG 52575</strain>
    </source>
</reference>
<gene>
    <name evidence="1" type="ORF">EXJ73_04085</name>
</gene>
<evidence type="ECO:0000313" key="2">
    <source>
        <dbReference type="Proteomes" id="UP001152766"/>
    </source>
</evidence>
<dbReference type="Pfam" id="PF04214">
    <property type="entry name" value="DUF411"/>
    <property type="match status" value="1"/>
</dbReference>
<accession>A0A9X4LDU2</accession>
<proteinExistence type="predicted"/>
<name>A0A9X4LDU2_9BURK</name>
<dbReference type="AlphaFoldDB" id="A0A9X4LDU2"/>
<sequence length="146" mass="15617">MQAALGVAIFGGVSSRSFAVTPQPSIEVWRTRDCSCCGKWIKHLQDHGFAVQARVVADVAPFRKTFGMPESLSSCHTARIDGYVVEGHVPAADILRLTRERPAALGLSVPEMPLGSPGMESGGVKAAYDVLLVAKDGGTRVFNSYR</sequence>
<dbReference type="EMBL" id="SGUG01000004">
    <property type="protein sequence ID" value="MDG0861652.1"/>
    <property type="molecule type" value="Genomic_DNA"/>
</dbReference>
<protein>
    <submittedName>
        <fullName evidence="1">DUF411 domain-containing protein</fullName>
    </submittedName>
</protein>